<feature type="signal peptide" evidence="1">
    <location>
        <begin position="1"/>
        <end position="22"/>
    </location>
</feature>
<protein>
    <submittedName>
        <fullName evidence="2">Uncharacterized protein</fullName>
    </submittedName>
</protein>
<organism evidence="2 3">
    <name type="scientific">Macrostomum lignano</name>
    <dbReference type="NCBI Taxonomy" id="282301"/>
    <lineage>
        <taxon>Eukaryota</taxon>
        <taxon>Metazoa</taxon>
        <taxon>Spiralia</taxon>
        <taxon>Lophotrochozoa</taxon>
        <taxon>Platyhelminthes</taxon>
        <taxon>Rhabditophora</taxon>
        <taxon>Macrostomorpha</taxon>
        <taxon>Macrostomida</taxon>
        <taxon>Macrostomidae</taxon>
        <taxon>Macrostomum</taxon>
    </lineage>
</organism>
<evidence type="ECO:0000256" key="1">
    <source>
        <dbReference type="SAM" id="SignalP"/>
    </source>
</evidence>
<evidence type="ECO:0000313" key="2">
    <source>
        <dbReference type="EMBL" id="PAA81762.1"/>
    </source>
</evidence>
<accession>A0A267G947</accession>
<evidence type="ECO:0000313" key="3">
    <source>
        <dbReference type="Proteomes" id="UP000215902"/>
    </source>
</evidence>
<name>A0A267G947_9PLAT</name>
<dbReference type="EMBL" id="NIVC01000513">
    <property type="protein sequence ID" value="PAA81762.1"/>
    <property type="molecule type" value="Genomic_DNA"/>
</dbReference>
<comment type="caution">
    <text evidence="2">The sequence shown here is derived from an EMBL/GenBank/DDBJ whole genome shotgun (WGS) entry which is preliminary data.</text>
</comment>
<dbReference type="AlphaFoldDB" id="A0A267G947"/>
<gene>
    <name evidence="2" type="ORF">BOX15_Mlig014210g3</name>
</gene>
<proteinExistence type="predicted"/>
<sequence length="288" mass="32029">MIPLHALAAGVLCAALALCASANEDLMHRRCSAQWTLVATHQNWSPKPAEKSFHYQVGAHKLQNSRNLLKSILVTVKDDGMRFPSTAAGIGTPSTKYGTFKVPAYATVNVWQLVARTGSEVASLEKTIALRDKRKPYSVVSCQVTYQLPQRITGNTWVQLRHDGTGKYLTTTNRKGWDAGTLSSSKNNKFRFEEIRSGVYRIVADSVRFSGYNYLYSSFAGGIYLDDSDTSNGKQLWTLSTSDLRAGDSIAIENVYYPGAYMIRYEGSTTNVFCEYTSHPDYWTVELA</sequence>
<feature type="chain" id="PRO_5013080099" evidence="1">
    <location>
        <begin position="23"/>
        <end position="288"/>
    </location>
</feature>
<reference evidence="2 3" key="1">
    <citation type="submission" date="2017-06" db="EMBL/GenBank/DDBJ databases">
        <title>A platform for efficient transgenesis in Macrostomum lignano, a flatworm model organism for stem cell research.</title>
        <authorList>
            <person name="Berezikov E."/>
        </authorList>
    </citation>
    <scope>NUCLEOTIDE SEQUENCE [LARGE SCALE GENOMIC DNA]</scope>
    <source>
        <strain evidence="2">DV1</strain>
        <tissue evidence="2">Whole organism</tissue>
    </source>
</reference>
<dbReference type="Proteomes" id="UP000215902">
    <property type="component" value="Unassembled WGS sequence"/>
</dbReference>
<dbReference type="Gene3D" id="2.80.10.50">
    <property type="match status" value="1"/>
</dbReference>
<keyword evidence="1" id="KW-0732">Signal</keyword>
<keyword evidence="3" id="KW-1185">Reference proteome</keyword>